<feature type="transmembrane region" description="Helical" evidence="6">
    <location>
        <begin position="46"/>
        <end position="68"/>
    </location>
</feature>
<dbReference type="PANTHER" id="PTHR10057:SF0">
    <property type="entry name" value="TRANSLOCATOR PROTEIN"/>
    <property type="match status" value="1"/>
</dbReference>
<name>A0ABS7BKB9_9SPHN</name>
<keyword evidence="3 6" id="KW-0812">Transmembrane</keyword>
<dbReference type="PANTHER" id="PTHR10057">
    <property type="entry name" value="PERIPHERAL-TYPE BENZODIAZEPINE RECEPTOR"/>
    <property type="match status" value="1"/>
</dbReference>
<dbReference type="EMBL" id="JAHXZN010000001">
    <property type="protein sequence ID" value="MBW6530046.1"/>
    <property type="molecule type" value="Genomic_DNA"/>
</dbReference>
<dbReference type="Proteomes" id="UP000759103">
    <property type="component" value="Unassembled WGS sequence"/>
</dbReference>
<proteinExistence type="inferred from homology"/>
<feature type="transmembrane region" description="Helical" evidence="6">
    <location>
        <begin position="132"/>
        <end position="152"/>
    </location>
</feature>
<evidence type="ECO:0000256" key="3">
    <source>
        <dbReference type="ARBA" id="ARBA00022692"/>
    </source>
</evidence>
<feature type="transmembrane region" description="Helical" evidence="6">
    <location>
        <begin position="75"/>
        <end position="93"/>
    </location>
</feature>
<comment type="caution">
    <text evidence="7">The sequence shown here is derived from an EMBL/GenBank/DDBJ whole genome shotgun (WGS) entry which is preliminary data.</text>
</comment>
<protein>
    <submittedName>
        <fullName evidence="7">Tryptophan-rich sensory protein</fullName>
    </submittedName>
</protein>
<comment type="similarity">
    <text evidence="2">Belongs to the TspO/BZRP family.</text>
</comment>
<keyword evidence="5 6" id="KW-0472">Membrane</keyword>
<evidence type="ECO:0000313" key="8">
    <source>
        <dbReference type="Proteomes" id="UP000759103"/>
    </source>
</evidence>
<evidence type="ECO:0000256" key="6">
    <source>
        <dbReference type="SAM" id="Phobius"/>
    </source>
</evidence>
<keyword evidence="4 6" id="KW-1133">Transmembrane helix</keyword>
<comment type="subcellular location">
    <subcellularLocation>
        <location evidence="1">Membrane</location>
        <topology evidence="1">Multi-pass membrane protein</topology>
    </subcellularLocation>
</comment>
<evidence type="ECO:0000313" key="7">
    <source>
        <dbReference type="EMBL" id="MBW6530046.1"/>
    </source>
</evidence>
<gene>
    <name evidence="7" type="ORF">KZ820_04805</name>
</gene>
<dbReference type="InterPro" id="IPR004307">
    <property type="entry name" value="TspO_MBR"/>
</dbReference>
<dbReference type="Gene3D" id="1.20.1260.100">
    <property type="entry name" value="TspO/MBR protein"/>
    <property type="match status" value="1"/>
</dbReference>
<evidence type="ECO:0000256" key="4">
    <source>
        <dbReference type="ARBA" id="ARBA00022989"/>
    </source>
</evidence>
<evidence type="ECO:0000256" key="1">
    <source>
        <dbReference type="ARBA" id="ARBA00004141"/>
    </source>
</evidence>
<dbReference type="CDD" id="cd15904">
    <property type="entry name" value="TSPO_MBR"/>
    <property type="match status" value="1"/>
</dbReference>
<feature type="transmembrane region" description="Helical" evidence="6">
    <location>
        <begin position="105"/>
        <end position="125"/>
    </location>
</feature>
<evidence type="ECO:0000256" key="2">
    <source>
        <dbReference type="ARBA" id="ARBA00007524"/>
    </source>
</evidence>
<dbReference type="RefSeq" id="WP_219747483.1">
    <property type="nucleotide sequence ID" value="NZ_JAHXZN010000001.1"/>
</dbReference>
<dbReference type="PIRSF" id="PIRSF005859">
    <property type="entry name" value="PBR"/>
    <property type="match status" value="1"/>
</dbReference>
<dbReference type="Pfam" id="PF03073">
    <property type="entry name" value="TspO_MBR"/>
    <property type="match status" value="1"/>
</dbReference>
<evidence type="ECO:0000256" key="5">
    <source>
        <dbReference type="ARBA" id="ARBA00023136"/>
    </source>
</evidence>
<reference evidence="7 8" key="1">
    <citation type="submission" date="2021-07" db="EMBL/GenBank/DDBJ databases">
        <title>Sphingomonas sp.</title>
        <authorList>
            <person name="Feng G."/>
            <person name="Li J."/>
            <person name="Pan M."/>
        </authorList>
    </citation>
    <scope>NUCLEOTIDE SEQUENCE [LARGE SCALE GENOMIC DNA]</scope>
    <source>
        <strain evidence="7 8">RRHST34</strain>
    </source>
</reference>
<dbReference type="InterPro" id="IPR038330">
    <property type="entry name" value="TspO/MBR-related_sf"/>
</dbReference>
<organism evidence="7 8">
    <name type="scientific">Sphingomonas citri</name>
    <dbReference type="NCBI Taxonomy" id="2862499"/>
    <lineage>
        <taxon>Bacteria</taxon>
        <taxon>Pseudomonadati</taxon>
        <taxon>Pseudomonadota</taxon>
        <taxon>Alphaproteobacteria</taxon>
        <taxon>Sphingomonadales</taxon>
        <taxon>Sphingomonadaceae</taxon>
        <taxon>Sphingomonas</taxon>
    </lineage>
</organism>
<sequence length="173" mass="18880">MSFLRWAAVAVPGVLLLGFLSGRTVPSGDANGWYRALAKPELTPPGWLFPVAWSLLYVMMGVALALVLSARGARLRWLAVALFAAQLIGNLLWTPLFFGAHQVSAAFLLIVAILGLTILTTFVFAQVRRRAAWLLVPYMMWLGFAGTLNWRIDQLNPDAERLVSPAAASQMVG</sequence>
<accession>A0ABS7BKB9</accession>
<keyword evidence="8" id="KW-1185">Reference proteome</keyword>